<sequence>MPIESGILVAFDRFGQHFAYARQYDDRDCSKQSGEKRQKAEALQADASRRGGKVMLLSPEDFDRLIMMNVRNVGEECRRSERPLNSMADLFKQAQLTQPAGGTHACLESPKAPIGSASGTAQVG</sequence>
<dbReference type="RefSeq" id="WP_140026457.1">
    <property type="nucleotide sequence ID" value="NZ_JBHUFG010000010.1"/>
</dbReference>
<evidence type="ECO:0000313" key="2">
    <source>
        <dbReference type="EMBL" id="TNV09203.1"/>
    </source>
</evidence>
<dbReference type="Proteomes" id="UP000312784">
    <property type="component" value="Unassembled WGS sequence"/>
</dbReference>
<evidence type="ECO:0000256" key="1">
    <source>
        <dbReference type="SAM" id="MobiDB-lite"/>
    </source>
</evidence>
<reference evidence="2 3" key="1">
    <citation type="submission" date="2019-06" db="EMBL/GenBank/DDBJ databases">
        <title>Ochrobactrum cricket sp.nov., isolated from the insect Teleogryllus occipitalis living in deserted cropland.</title>
        <authorList>
            <person name="Hu M."/>
        </authorList>
    </citation>
    <scope>NUCLEOTIDE SEQUENCE [LARGE SCALE GENOMIC DNA]</scope>
    <source>
        <strain evidence="2 3">LCB8</strain>
    </source>
</reference>
<dbReference type="EMBL" id="VEWL01000031">
    <property type="protein sequence ID" value="TNV09203.1"/>
    <property type="molecule type" value="Genomic_DNA"/>
</dbReference>
<accession>A0ABY2XZU5</accession>
<feature type="region of interest" description="Disordered" evidence="1">
    <location>
        <begin position="25"/>
        <end position="48"/>
    </location>
</feature>
<evidence type="ECO:0000313" key="3">
    <source>
        <dbReference type="Proteomes" id="UP000312784"/>
    </source>
</evidence>
<keyword evidence="3" id="KW-1185">Reference proteome</keyword>
<organism evidence="2 3">
    <name type="scientific">Ochrobactrum teleogrylli</name>
    <dbReference type="NCBI Taxonomy" id="2479765"/>
    <lineage>
        <taxon>Bacteria</taxon>
        <taxon>Pseudomonadati</taxon>
        <taxon>Pseudomonadota</taxon>
        <taxon>Alphaproteobacteria</taxon>
        <taxon>Hyphomicrobiales</taxon>
        <taxon>Brucellaceae</taxon>
        <taxon>Brucella/Ochrobactrum group</taxon>
        <taxon>Ochrobactrum</taxon>
    </lineage>
</organism>
<feature type="region of interest" description="Disordered" evidence="1">
    <location>
        <begin position="99"/>
        <end position="124"/>
    </location>
</feature>
<proteinExistence type="predicted"/>
<feature type="compositionally biased region" description="Basic and acidic residues" evidence="1">
    <location>
        <begin position="25"/>
        <end position="40"/>
    </location>
</feature>
<name>A0ABY2XZU5_9HYPH</name>
<protein>
    <submittedName>
        <fullName evidence="2">Uncharacterized protein</fullName>
    </submittedName>
</protein>
<gene>
    <name evidence="2" type="ORF">FIC94_22215</name>
</gene>
<comment type="caution">
    <text evidence="2">The sequence shown here is derived from an EMBL/GenBank/DDBJ whole genome shotgun (WGS) entry which is preliminary data.</text>
</comment>